<sequence>MNIDANLTLVCSYTLEDIGYKLSIQDELDFTDQEEVADENVFLEPLSTIDLSPYIFGLISASIPMKVVKEGVQLPKDGKGYRVIKEDELSKERKNRKDPRFAALDDIKIDD</sequence>
<reference evidence="1" key="1">
    <citation type="submission" date="2019-08" db="EMBL/GenBank/DDBJ databases">
        <authorList>
            <person name="Kucharzyk K."/>
            <person name="Murdoch R.W."/>
            <person name="Higgins S."/>
            <person name="Loffler F."/>
        </authorList>
    </citation>
    <scope>NUCLEOTIDE SEQUENCE</scope>
</reference>
<gene>
    <name evidence="1" type="ORF">SDC9_201985</name>
</gene>
<proteinExistence type="predicted"/>
<dbReference type="EMBL" id="VSSQ01122432">
    <property type="protein sequence ID" value="MPN54315.1"/>
    <property type="molecule type" value="Genomic_DNA"/>
</dbReference>
<accession>A0A645ISE2</accession>
<organism evidence="1">
    <name type="scientific">bioreactor metagenome</name>
    <dbReference type="NCBI Taxonomy" id="1076179"/>
    <lineage>
        <taxon>unclassified sequences</taxon>
        <taxon>metagenomes</taxon>
        <taxon>ecological metagenomes</taxon>
    </lineage>
</organism>
<evidence type="ECO:0000313" key="1">
    <source>
        <dbReference type="EMBL" id="MPN54315.1"/>
    </source>
</evidence>
<dbReference type="InterPro" id="IPR003772">
    <property type="entry name" value="YceD"/>
</dbReference>
<protein>
    <submittedName>
        <fullName evidence="1">Uncharacterized protein</fullName>
    </submittedName>
</protein>
<dbReference type="Pfam" id="PF02620">
    <property type="entry name" value="YceD"/>
    <property type="match status" value="1"/>
</dbReference>
<comment type="caution">
    <text evidence="1">The sequence shown here is derived from an EMBL/GenBank/DDBJ whole genome shotgun (WGS) entry which is preliminary data.</text>
</comment>
<name>A0A645ISE2_9ZZZZ</name>
<dbReference type="AlphaFoldDB" id="A0A645ISE2"/>